<dbReference type="GO" id="GO:0008270">
    <property type="term" value="F:zinc ion binding"/>
    <property type="evidence" value="ECO:0007669"/>
    <property type="project" value="UniProtKB-KW"/>
</dbReference>
<dbReference type="PROSITE" id="PS50089">
    <property type="entry name" value="ZF_RING_2"/>
    <property type="match status" value="1"/>
</dbReference>
<evidence type="ECO:0000256" key="8">
    <source>
        <dbReference type="SAM" id="Coils"/>
    </source>
</evidence>
<dbReference type="GO" id="GO:0005737">
    <property type="term" value="C:cytoplasm"/>
    <property type="evidence" value="ECO:0007669"/>
    <property type="project" value="UniProtKB-SubCell"/>
</dbReference>
<evidence type="ECO:0000259" key="10">
    <source>
        <dbReference type="PROSITE" id="PS50089"/>
    </source>
</evidence>
<dbReference type="PANTHER" id="PTHR24007:SF7">
    <property type="entry name" value="BRCA1-ASSOCIATED PROTEIN"/>
    <property type="match status" value="1"/>
</dbReference>
<keyword evidence="13" id="KW-1185">Reference proteome</keyword>
<dbReference type="STRING" id="299467.A0A443SLK0"/>
<evidence type="ECO:0000256" key="9">
    <source>
        <dbReference type="SAM" id="MobiDB-lite"/>
    </source>
</evidence>
<evidence type="ECO:0000313" key="12">
    <source>
        <dbReference type="EMBL" id="RWS28418.1"/>
    </source>
</evidence>
<keyword evidence="3" id="KW-0597">Phosphoprotein</keyword>
<dbReference type="Pfam" id="PF07576">
    <property type="entry name" value="BRAP2"/>
    <property type="match status" value="1"/>
</dbReference>
<keyword evidence="8" id="KW-0175">Coiled coil</keyword>
<comment type="subcellular location">
    <subcellularLocation>
        <location evidence="1">Cytoplasm</location>
    </subcellularLocation>
</comment>
<evidence type="ECO:0000259" key="11">
    <source>
        <dbReference type="PROSITE" id="PS50271"/>
    </source>
</evidence>
<feature type="region of interest" description="Disordered" evidence="9">
    <location>
        <begin position="568"/>
        <end position="593"/>
    </location>
</feature>
<feature type="compositionally biased region" description="Polar residues" evidence="9">
    <location>
        <begin position="89"/>
        <end position="99"/>
    </location>
</feature>
<dbReference type="InterPro" id="IPR001841">
    <property type="entry name" value="Znf_RING"/>
</dbReference>
<evidence type="ECO:0000256" key="4">
    <source>
        <dbReference type="ARBA" id="ARBA00022723"/>
    </source>
</evidence>
<dbReference type="InterPro" id="IPR011422">
    <property type="entry name" value="BRAP2/ETP1_RRM"/>
</dbReference>
<dbReference type="SMART" id="SM00184">
    <property type="entry name" value="RING"/>
    <property type="match status" value="1"/>
</dbReference>
<dbReference type="InterPro" id="IPR047243">
    <property type="entry name" value="RING-H2_BRAP2"/>
</dbReference>
<evidence type="ECO:0000256" key="3">
    <source>
        <dbReference type="ARBA" id="ARBA00022553"/>
    </source>
</evidence>
<dbReference type="Proteomes" id="UP000288716">
    <property type="component" value="Unassembled WGS sequence"/>
</dbReference>
<feature type="region of interest" description="Disordered" evidence="9">
    <location>
        <begin position="38"/>
        <end position="67"/>
    </location>
</feature>
<dbReference type="InterPro" id="IPR013083">
    <property type="entry name" value="Znf_RING/FYVE/PHD"/>
</dbReference>
<keyword evidence="6" id="KW-0862">Zinc</keyword>
<keyword evidence="4" id="KW-0479">Metal-binding</keyword>
<dbReference type="GO" id="GO:0003676">
    <property type="term" value="F:nucleic acid binding"/>
    <property type="evidence" value="ECO:0007669"/>
    <property type="project" value="InterPro"/>
</dbReference>
<evidence type="ECO:0000256" key="6">
    <source>
        <dbReference type="ARBA" id="ARBA00022833"/>
    </source>
</evidence>
<feature type="domain" description="RING-type" evidence="10">
    <location>
        <begin position="272"/>
        <end position="312"/>
    </location>
</feature>
<feature type="compositionally biased region" description="Basic residues" evidence="9">
    <location>
        <begin position="584"/>
        <end position="593"/>
    </location>
</feature>
<evidence type="ECO:0000313" key="13">
    <source>
        <dbReference type="Proteomes" id="UP000288716"/>
    </source>
</evidence>
<dbReference type="OrthoDB" id="273556at2759"/>
<sequence>MSVSLIVLRFEIDNNLPLIPSIHYTAAKLLKTMESGATAKSESTEKHEIAVSEEESEKLLKKHRGSREMQEITIETLKLNEEASKMNKAVTTKPLSRQVSKSSKESTPESPGVAATPKTSLTSVKERMLPAKGKANLNQLQFYSVTKGILHLYKENKLTTLSEEAERSELICILCVPTSMTTHDLLQFTAPLNQDIEHIRIIRDNKPNQYMVLIKFRNQKGADEFYNNFNGVPFNSIEPEVCHLVYVAKVESVKESVNACLPIPGHTELPTCPVCLERMDESVEGILTILCNHSFHSNCLDKWGDTSCPVCRYCQTPEPVPDNHCFECGSQQDSLWICLLCGHIGCGRYVEGHAYKHYCETQHTYAMQLGVNNRVWDYAGDNYVHRLLQNKTDGKPVELECNNLHCNDEKIDAVQLEYTYLLTNQLESQRHYFEETISRIEKEAHEQMAEILDKSKIVAEEKDKLESKYSNLVKEKQSLDRKITQLSTKLNKVSSELQEEKDINKCLQENQSLWNQKLQETEKQLKTLTESKETELRELREQVRDLMFFLEAQEKLKDCSDVSREEIESGQIVVAPGSSQNSHPKSRAKNKKR</sequence>
<gene>
    <name evidence="12" type="ORF">B4U80_07017</name>
</gene>
<feature type="domain" description="UBP-type" evidence="11">
    <location>
        <begin position="309"/>
        <end position="403"/>
    </location>
</feature>
<dbReference type="InterPro" id="IPR034932">
    <property type="entry name" value="BRAP2_RRM"/>
</dbReference>
<keyword evidence="5 7" id="KW-0863">Zinc-finger</keyword>
<protein>
    <submittedName>
        <fullName evidence="12">Brca1-associated protein-like protein</fullName>
    </submittedName>
</protein>
<accession>A0A443SLK0</accession>
<dbReference type="Pfam" id="PF13639">
    <property type="entry name" value="zf-RING_2"/>
    <property type="match status" value="1"/>
</dbReference>
<dbReference type="AlphaFoldDB" id="A0A443SLK0"/>
<dbReference type="Gene3D" id="3.30.40.10">
    <property type="entry name" value="Zinc/RING finger domain, C3HC4 (zinc finger)"/>
    <property type="match status" value="2"/>
</dbReference>
<dbReference type="SMART" id="SM00290">
    <property type="entry name" value="ZnF_UBP"/>
    <property type="match status" value="1"/>
</dbReference>
<dbReference type="InterPro" id="IPR001607">
    <property type="entry name" value="Znf_UBP"/>
</dbReference>
<dbReference type="GO" id="GO:0007265">
    <property type="term" value="P:Ras protein signal transduction"/>
    <property type="evidence" value="ECO:0007669"/>
    <property type="project" value="TreeGrafter"/>
</dbReference>
<evidence type="ECO:0000256" key="7">
    <source>
        <dbReference type="PROSITE-ProRule" id="PRU00502"/>
    </source>
</evidence>
<dbReference type="CDD" id="cd16457">
    <property type="entry name" value="RING-H2_BRAP2"/>
    <property type="match status" value="1"/>
</dbReference>
<evidence type="ECO:0000256" key="1">
    <source>
        <dbReference type="ARBA" id="ARBA00004496"/>
    </source>
</evidence>
<proteinExistence type="predicted"/>
<comment type="caution">
    <text evidence="12">The sequence shown here is derived from an EMBL/GenBank/DDBJ whole genome shotgun (WGS) entry which is preliminary data.</text>
</comment>
<dbReference type="PANTHER" id="PTHR24007">
    <property type="entry name" value="BRCA1-ASSOCIATED PROTEIN"/>
    <property type="match status" value="1"/>
</dbReference>
<evidence type="ECO:0000256" key="2">
    <source>
        <dbReference type="ARBA" id="ARBA00022490"/>
    </source>
</evidence>
<dbReference type="SUPFAM" id="SSF54928">
    <property type="entry name" value="RNA-binding domain, RBD"/>
    <property type="match status" value="1"/>
</dbReference>
<feature type="region of interest" description="Disordered" evidence="9">
    <location>
        <begin position="85"/>
        <end position="120"/>
    </location>
</feature>
<organism evidence="12 13">
    <name type="scientific">Leptotrombidium deliense</name>
    <dbReference type="NCBI Taxonomy" id="299467"/>
    <lineage>
        <taxon>Eukaryota</taxon>
        <taxon>Metazoa</taxon>
        <taxon>Ecdysozoa</taxon>
        <taxon>Arthropoda</taxon>
        <taxon>Chelicerata</taxon>
        <taxon>Arachnida</taxon>
        <taxon>Acari</taxon>
        <taxon>Acariformes</taxon>
        <taxon>Trombidiformes</taxon>
        <taxon>Prostigmata</taxon>
        <taxon>Anystina</taxon>
        <taxon>Parasitengona</taxon>
        <taxon>Trombiculoidea</taxon>
        <taxon>Trombiculidae</taxon>
        <taxon>Leptotrombidium</taxon>
    </lineage>
</organism>
<dbReference type="GO" id="GO:0061630">
    <property type="term" value="F:ubiquitin protein ligase activity"/>
    <property type="evidence" value="ECO:0007669"/>
    <property type="project" value="TreeGrafter"/>
</dbReference>
<name>A0A443SLK0_9ACAR</name>
<dbReference type="CDD" id="cd12718">
    <property type="entry name" value="RRM_BRAP2"/>
    <property type="match status" value="1"/>
</dbReference>
<dbReference type="VEuPathDB" id="VectorBase:LDEU003622"/>
<feature type="coiled-coil region" evidence="8">
    <location>
        <begin position="462"/>
        <end position="542"/>
    </location>
</feature>
<dbReference type="GO" id="GO:0008139">
    <property type="term" value="F:nuclear localization sequence binding"/>
    <property type="evidence" value="ECO:0007669"/>
    <property type="project" value="UniProtKB-ARBA"/>
</dbReference>
<dbReference type="EMBL" id="NCKV01001390">
    <property type="protein sequence ID" value="RWS28418.1"/>
    <property type="molecule type" value="Genomic_DNA"/>
</dbReference>
<dbReference type="SUPFAM" id="SSF57850">
    <property type="entry name" value="RING/U-box"/>
    <property type="match status" value="2"/>
</dbReference>
<dbReference type="PROSITE" id="PS50271">
    <property type="entry name" value="ZF_UBP"/>
    <property type="match status" value="1"/>
</dbReference>
<dbReference type="InterPro" id="IPR035979">
    <property type="entry name" value="RBD_domain_sf"/>
</dbReference>
<dbReference type="FunFam" id="3.30.40.10:FF:000206">
    <property type="entry name" value="BRCA1-associated protein isoform X1"/>
    <property type="match status" value="1"/>
</dbReference>
<dbReference type="Pfam" id="PF02148">
    <property type="entry name" value="zf-UBP"/>
    <property type="match status" value="1"/>
</dbReference>
<reference evidence="12 13" key="1">
    <citation type="journal article" date="2018" name="Gigascience">
        <title>Genomes of trombidid mites reveal novel predicted allergens and laterally-transferred genes associated with secondary metabolism.</title>
        <authorList>
            <person name="Dong X."/>
            <person name="Chaisiri K."/>
            <person name="Xia D."/>
            <person name="Armstrong S.D."/>
            <person name="Fang Y."/>
            <person name="Donnelly M.J."/>
            <person name="Kadowaki T."/>
            <person name="McGarry J.W."/>
            <person name="Darby A.C."/>
            <person name="Makepeace B.L."/>
        </authorList>
    </citation>
    <scope>NUCLEOTIDE SEQUENCE [LARGE SCALE GENOMIC DNA]</scope>
    <source>
        <strain evidence="12">UoL-UT</strain>
    </source>
</reference>
<dbReference type="GO" id="GO:0016567">
    <property type="term" value="P:protein ubiquitination"/>
    <property type="evidence" value="ECO:0007669"/>
    <property type="project" value="TreeGrafter"/>
</dbReference>
<keyword evidence="2" id="KW-0963">Cytoplasm</keyword>
<evidence type="ECO:0000256" key="5">
    <source>
        <dbReference type="ARBA" id="ARBA00022771"/>
    </source>
</evidence>